<accession>A0A2G1QQ63</accession>
<dbReference type="InterPro" id="IPR036704">
    <property type="entry name" value="RraA/RraA-like_sf"/>
</dbReference>
<proteinExistence type="inferred from homology"/>
<evidence type="ECO:0000256" key="6">
    <source>
        <dbReference type="ARBA" id="ARBA00023239"/>
    </source>
</evidence>
<dbReference type="NCBIfam" id="TIGR01935">
    <property type="entry name" value="NOT-MenG"/>
    <property type="match status" value="1"/>
</dbReference>
<evidence type="ECO:0000313" key="12">
    <source>
        <dbReference type="Proteomes" id="UP000221168"/>
    </source>
</evidence>
<dbReference type="CDD" id="cd16841">
    <property type="entry name" value="RraA_family"/>
    <property type="match status" value="1"/>
</dbReference>
<evidence type="ECO:0000256" key="8">
    <source>
        <dbReference type="ARBA" id="ARBA00047973"/>
    </source>
</evidence>
<comment type="catalytic activity">
    <reaction evidence="8 10">
        <text>oxaloacetate + H(+) = pyruvate + CO2</text>
        <dbReference type="Rhea" id="RHEA:15641"/>
        <dbReference type="ChEBI" id="CHEBI:15361"/>
        <dbReference type="ChEBI" id="CHEBI:15378"/>
        <dbReference type="ChEBI" id="CHEBI:16452"/>
        <dbReference type="ChEBI" id="CHEBI:16526"/>
        <dbReference type="EC" id="4.1.1.112"/>
    </reaction>
</comment>
<comment type="function">
    <text evidence="7 10">Catalyzes the aldol cleavage of 4-hydroxy-4-methyl-2-oxoglutarate (HMG) into 2 molecules of pyruvate. Also contains a secondary oxaloacetate (OAA) decarboxylase activity due to the common pyruvate enolate transition state formed following C-C bond cleavage in the retro-aldol and decarboxylation reactions.</text>
</comment>
<dbReference type="InterPro" id="IPR010203">
    <property type="entry name" value="RraA"/>
</dbReference>
<evidence type="ECO:0000256" key="4">
    <source>
        <dbReference type="ARBA" id="ARBA00011233"/>
    </source>
</evidence>
<dbReference type="GO" id="GO:0008948">
    <property type="term" value="F:oxaloacetate decarboxylase activity"/>
    <property type="evidence" value="ECO:0007669"/>
    <property type="project" value="UniProtKB-EC"/>
</dbReference>
<dbReference type="EC" id="4.1.3.17" evidence="10"/>
<keyword evidence="5 9" id="KW-0479">Metal-binding</keyword>
<evidence type="ECO:0000256" key="1">
    <source>
        <dbReference type="ARBA" id="ARBA00001342"/>
    </source>
</evidence>
<feature type="binding site" evidence="9">
    <location>
        <begin position="75"/>
        <end position="78"/>
    </location>
    <ligand>
        <name>substrate</name>
    </ligand>
</feature>
<evidence type="ECO:0000256" key="2">
    <source>
        <dbReference type="ARBA" id="ARBA00001968"/>
    </source>
</evidence>
<keyword evidence="6 10" id="KW-0456">Lyase</keyword>
<evidence type="ECO:0000256" key="3">
    <source>
        <dbReference type="ARBA" id="ARBA00008621"/>
    </source>
</evidence>
<reference evidence="11 12" key="1">
    <citation type="submission" date="2017-10" db="EMBL/GenBank/DDBJ databases">
        <title>Sedimentibacterium mangrovi gen. nov., sp. nov., a novel member of family Phyllobacteriacea isolated from mangrove sediment.</title>
        <authorList>
            <person name="Liao H."/>
            <person name="Tian Y."/>
        </authorList>
    </citation>
    <scope>NUCLEOTIDE SEQUENCE [LARGE SCALE GENOMIC DNA]</scope>
    <source>
        <strain evidence="11 12">X9-2-2</strain>
    </source>
</reference>
<dbReference type="NCBIfam" id="NF006875">
    <property type="entry name" value="PRK09372.1"/>
    <property type="match status" value="1"/>
</dbReference>
<gene>
    <name evidence="11" type="ORF">CSC94_07850</name>
</gene>
<dbReference type="Gene3D" id="3.50.30.40">
    <property type="entry name" value="Ribonuclease E inhibitor RraA/RraA-like"/>
    <property type="match status" value="1"/>
</dbReference>
<dbReference type="SUPFAM" id="SSF89562">
    <property type="entry name" value="RraA-like"/>
    <property type="match status" value="1"/>
</dbReference>
<dbReference type="PANTHER" id="PTHR33254">
    <property type="entry name" value="4-HYDROXY-4-METHYL-2-OXOGLUTARATE ALDOLASE 3-RELATED"/>
    <property type="match status" value="1"/>
</dbReference>
<comment type="subunit">
    <text evidence="4 10">Homotrimer.</text>
</comment>
<dbReference type="EC" id="4.1.1.112" evidence="10"/>
<evidence type="ECO:0000256" key="7">
    <source>
        <dbReference type="ARBA" id="ARBA00025046"/>
    </source>
</evidence>
<evidence type="ECO:0000313" key="11">
    <source>
        <dbReference type="EMBL" id="PHP67604.1"/>
    </source>
</evidence>
<dbReference type="EMBL" id="PDVP01000003">
    <property type="protein sequence ID" value="PHP67604.1"/>
    <property type="molecule type" value="Genomic_DNA"/>
</dbReference>
<evidence type="ECO:0000256" key="5">
    <source>
        <dbReference type="ARBA" id="ARBA00022723"/>
    </source>
</evidence>
<dbReference type="GO" id="GO:0051252">
    <property type="term" value="P:regulation of RNA metabolic process"/>
    <property type="evidence" value="ECO:0007669"/>
    <property type="project" value="InterPro"/>
</dbReference>
<dbReference type="GO" id="GO:0047443">
    <property type="term" value="F:4-hydroxy-4-methyl-2-oxoglutarate aldolase activity"/>
    <property type="evidence" value="ECO:0007669"/>
    <property type="project" value="UniProtKB-EC"/>
</dbReference>
<comment type="similarity">
    <text evidence="3 10">Belongs to the class II aldolase/RraA-like family.</text>
</comment>
<organism evidence="11 12">
    <name type="scientific">Zhengella mangrovi</name>
    <dbReference type="NCBI Taxonomy" id="1982044"/>
    <lineage>
        <taxon>Bacteria</taxon>
        <taxon>Pseudomonadati</taxon>
        <taxon>Pseudomonadota</taxon>
        <taxon>Alphaproteobacteria</taxon>
        <taxon>Hyphomicrobiales</taxon>
        <taxon>Notoacmeibacteraceae</taxon>
        <taxon>Zhengella</taxon>
    </lineage>
</organism>
<dbReference type="PANTHER" id="PTHR33254:SF4">
    <property type="entry name" value="4-HYDROXY-4-METHYL-2-OXOGLUTARATE ALDOLASE 3-RELATED"/>
    <property type="match status" value="1"/>
</dbReference>
<dbReference type="GO" id="GO:0008428">
    <property type="term" value="F:ribonuclease inhibitor activity"/>
    <property type="evidence" value="ECO:0007669"/>
    <property type="project" value="InterPro"/>
</dbReference>
<comment type="catalytic activity">
    <reaction evidence="1 10">
        <text>4-hydroxy-4-methyl-2-oxoglutarate = 2 pyruvate</text>
        <dbReference type="Rhea" id="RHEA:22748"/>
        <dbReference type="ChEBI" id="CHEBI:15361"/>
        <dbReference type="ChEBI" id="CHEBI:58276"/>
        <dbReference type="EC" id="4.1.3.17"/>
    </reaction>
</comment>
<comment type="cofactor">
    <cofactor evidence="9">
        <name>Mg(2+)</name>
        <dbReference type="ChEBI" id="CHEBI:18420"/>
    </cofactor>
</comment>
<dbReference type="OrthoDB" id="9812532at2"/>
<evidence type="ECO:0000256" key="10">
    <source>
        <dbReference type="RuleBase" id="RU004338"/>
    </source>
</evidence>
<protein>
    <recommendedName>
        <fullName evidence="10">4-hydroxy-4-methyl-2-oxoglutarate aldolase</fullName>
        <shortName evidence="10">HMG aldolase</shortName>
        <ecNumber evidence="10">4.1.1.112</ecNumber>
        <ecNumber evidence="10">4.1.3.17</ecNumber>
    </recommendedName>
    <alternativeName>
        <fullName evidence="10">Oxaloacetate decarboxylase</fullName>
    </alternativeName>
</protein>
<keyword evidence="9" id="KW-0460">Magnesium</keyword>
<comment type="caution">
    <text evidence="11">The sequence shown here is derived from an EMBL/GenBank/DDBJ whole genome shotgun (WGS) entry which is preliminary data.</text>
</comment>
<comment type="cofactor">
    <cofactor evidence="2 10">
        <name>a divalent metal cation</name>
        <dbReference type="ChEBI" id="CHEBI:60240"/>
    </cofactor>
</comment>
<keyword evidence="12" id="KW-1185">Reference proteome</keyword>
<feature type="binding site" evidence="9">
    <location>
        <position position="97"/>
    </location>
    <ligand>
        <name>substrate</name>
    </ligand>
</feature>
<dbReference type="InterPro" id="IPR005493">
    <property type="entry name" value="RraA/RraA-like"/>
</dbReference>
<name>A0A2G1QQ63_9HYPH</name>
<dbReference type="Proteomes" id="UP000221168">
    <property type="component" value="Unassembled WGS sequence"/>
</dbReference>
<dbReference type="GO" id="GO:0046872">
    <property type="term" value="F:metal ion binding"/>
    <property type="evidence" value="ECO:0007669"/>
    <property type="project" value="UniProtKB-KW"/>
</dbReference>
<dbReference type="Pfam" id="PF03737">
    <property type="entry name" value="RraA-like"/>
    <property type="match status" value="1"/>
</dbReference>
<evidence type="ECO:0000256" key="9">
    <source>
        <dbReference type="PIRSR" id="PIRSR605493-1"/>
    </source>
</evidence>
<feature type="binding site" evidence="9">
    <location>
        <position position="98"/>
    </location>
    <ligand>
        <name>Mg(2+)</name>
        <dbReference type="ChEBI" id="CHEBI:18420"/>
    </ligand>
</feature>
<dbReference type="RefSeq" id="WP_099305643.1">
    <property type="nucleotide sequence ID" value="NZ_PDVP01000003.1"/>
</dbReference>
<dbReference type="AlphaFoldDB" id="A0A2G1QQ63"/>
<sequence length="166" mass="16910">MTLHTTDLSDAYENRCRSLALAWNDYGGRSGAAGRAATLLVFEDNAQVRAMLETEGEGRILVVAGGGSLRSALLGGNLAKLAAGNGWAGVVIDGAVRDAHECLAEAVCIKALGTAPRKSAKAGEGAEHVPVLIGGAIVRPGDILVMDGDGVVCLRPDPDIVAAVLP</sequence>